<gene>
    <name evidence="3" type="ORF">S03H2_57365</name>
</gene>
<dbReference type="PROSITE" id="PS50294">
    <property type="entry name" value="WD_REPEATS_REGION"/>
    <property type="match status" value="1"/>
</dbReference>
<keyword evidence="2" id="KW-0677">Repeat</keyword>
<dbReference type="PANTHER" id="PTHR22847:SF637">
    <property type="entry name" value="WD REPEAT DOMAIN 5B"/>
    <property type="match status" value="1"/>
</dbReference>
<keyword evidence="1" id="KW-0853">WD repeat</keyword>
<accession>X1IGC2</accession>
<dbReference type="InterPro" id="IPR001680">
    <property type="entry name" value="WD40_rpt"/>
</dbReference>
<dbReference type="AlphaFoldDB" id="X1IGC2"/>
<organism evidence="3">
    <name type="scientific">marine sediment metagenome</name>
    <dbReference type="NCBI Taxonomy" id="412755"/>
    <lineage>
        <taxon>unclassified sequences</taxon>
        <taxon>metagenomes</taxon>
        <taxon>ecological metagenomes</taxon>
    </lineage>
</organism>
<dbReference type="InterPro" id="IPR015943">
    <property type="entry name" value="WD40/YVTN_repeat-like_dom_sf"/>
</dbReference>
<proteinExistence type="predicted"/>
<protein>
    <submittedName>
        <fullName evidence="3">Uncharacterized protein</fullName>
    </submittedName>
</protein>
<evidence type="ECO:0000256" key="2">
    <source>
        <dbReference type="ARBA" id="ARBA00022737"/>
    </source>
</evidence>
<dbReference type="InterPro" id="IPR036322">
    <property type="entry name" value="WD40_repeat_dom_sf"/>
</dbReference>
<evidence type="ECO:0000256" key="1">
    <source>
        <dbReference type="ARBA" id="ARBA00022574"/>
    </source>
</evidence>
<dbReference type="EMBL" id="BARU01036773">
    <property type="protein sequence ID" value="GAH80767.1"/>
    <property type="molecule type" value="Genomic_DNA"/>
</dbReference>
<dbReference type="PROSITE" id="PS50082">
    <property type="entry name" value="WD_REPEATS_2"/>
    <property type="match status" value="1"/>
</dbReference>
<dbReference type="Gene3D" id="2.130.10.10">
    <property type="entry name" value="YVTN repeat-like/Quinoprotein amine dehydrogenase"/>
    <property type="match status" value="1"/>
</dbReference>
<feature type="non-terminal residue" evidence="3">
    <location>
        <position position="190"/>
    </location>
</feature>
<dbReference type="PANTHER" id="PTHR22847">
    <property type="entry name" value="WD40 REPEAT PROTEIN"/>
    <property type="match status" value="1"/>
</dbReference>
<dbReference type="InterPro" id="IPR019775">
    <property type="entry name" value="WD40_repeat_CS"/>
</dbReference>
<reference evidence="3" key="1">
    <citation type="journal article" date="2014" name="Front. Microbiol.">
        <title>High frequency of phylogenetically diverse reductive dehalogenase-homologous genes in deep subseafloor sedimentary metagenomes.</title>
        <authorList>
            <person name="Kawai M."/>
            <person name="Futagami T."/>
            <person name="Toyoda A."/>
            <person name="Takaki Y."/>
            <person name="Nishi S."/>
            <person name="Hori S."/>
            <person name="Arai W."/>
            <person name="Tsubouchi T."/>
            <person name="Morono Y."/>
            <person name="Uchiyama I."/>
            <person name="Ito T."/>
            <person name="Fujiyama A."/>
            <person name="Inagaki F."/>
            <person name="Takami H."/>
        </authorList>
    </citation>
    <scope>NUCLEOTIDE SEQUENCE</scope>
    <source>
        <strain evidence="3">Expedition CK06-06</strain>
    </source>
</reference>
<comment type="caution">
    <text evidence="3">The sequence shown here is derived from an EMBL/GenBank/DDBJ whole genome shotgun (WGS) entry which is preliminary data.</text>
</comment>
<name>X1IGC2_9ZZZZ</name>
<sequence>MLRVWKFEDIIESDGGVEVDPFWTLEAHKKGVNSVTFNKDGDLLASGGVDAIVRLWDVNTGEESGTLIGGTFSVPGIAFDPETPLLAIVNGDFIRLRDSLTQQIWGTIRAQSPQYSITYSPDGSLLVSSDIANRIYIWDPEAAFRTGVETYPVPVILEGHKGLADTYRGLVWQVEFHPDGKFLASAGGDG</sequence>
<dbReference type="SUPFAM" id="SSF50978">
    <property type="entry name" value="WD40 repeat-like"/>
    <property type="match status" value="1"/>
</dbReference>
<dbReference type="Pfam" id="PF00400">
    <property type="entry name" value="WD40"/>
    <property type="match status" value="3"/>
</dbReference>
<dbReference type="SMART" id="SM00320">
    <property type="entry name" value="WD40"/>
    <property type="match status" value="4"/>
</dbReference>
<dbReference type="PROSITE" id="PS00678">
    <property type="entry name" value="WD_REPEATS_1"/>
    <property type="match status" value="1"/>
</dbReference>
<evidence type="ECO:0000313" key="3">
    <source>
        <dbReference type="EMBL" id="GAH80767.1"/>
    </source>
</evidence>